<name>A0A9D3VFZ6_9ROSI</name>
<organism evidence="2 3">
    <name type="scientific">Gossypium stocksii</name>
    <dbReference type="NCBI Taxonomy" id="47602"/>
    <lineage>
        <taxon>Eukaryota</taxon>
        <taxon>Viridiplantae</taxon>
        <taxon>Streptophyta</taxon>
        <taxon>Embryophyta</taxon>
        <taxon>Tracheophyta</taxon>
        <taxon>Spermatophyta</taxon>
        <taxon>Magnoliopsida</taxon>
        <taxon>eudicotyledons</taxon>
        <taxon>Gunneridae</taxon>
        <taxon>Pentapetalae</taxon>
        <taxon>rosids</taxon>
        <taxon>malvids</taxon>
        <taxon>Malvales</taxon>
        <taxon>Malvaceae</taxon>
        <taxon>Malvoideae</taxon>
        <taxon>Gossypium</taxon>
    </lineage>
</organism>
<dbReference type="OrthoDB" id="9975579at2759"/>
<keyword evidence="3" id="KW-1185">Reference proteome</keyword>
<evidence type="ECO:0000313" key="1">
    <source>
        <dbReference type="EMBL" id="KAH1030315.1"/>
    </source>
</evidence>
<dbReference type="Gene3D" id="2.60.120.580">
    <property type="entry name" value="Acetamidase/Formamidase-like domains"/>
    <property type="match status" value="1"/>
</dbReference>
<dbReference type="Proteomes" id="UP000828251">
    <property type="component" value="Unassembled WGS sequence"/>
</dbReference>
<comment type="caution">
    <text evidence="2">The sequence shown here is derived from an EMBL/GenBank/DDBJ whole genome shotgun (WGS) entry which is preliminary data.</text>
</comment>
<dbReference type="PANTHER" id="PTHR31891">
    <property type="entry name" value="FORMAMIDASE C869.04-RELATED"/>
    <property type="match status" value="1"/>
</dbReference>
<reference evidence="2" key="1">
    <citation type="journal article" date="2021" name="Plant Biotechnol. J.">
        <title>Multi-omics assisted identification of the key and species-specific regulatory components of drought-tolerant mechanisms in Gossypium stocksii.</title>
        <authorList>
            <person name="Yu D."/>
            <person name="Ke L."/>
            <person name="Zhang D."/>
            <person name="Wu Y."/>
            <person name="Sun Y."/>
            <person name="Mei J."/>
            <person name="Sun J."/>
            <person name="Sun Y."/>
        </authorList>
    </citation>
    <scope>NUCLEOTIDE SEQUENCE</scope>
    <source>
        <tissue evidence="2">Leaf</tissue>
    </source>
</reference>
<gene>
    <name evidence="2" type="ORF">J1N35_022186</name>
    <name evidence="1" type="ORF">J1N35_046110</name>
</gene>
<dbReference type="PANTHER" id="PTHR31891:SF8">
    <property type="entry name" value="FORMAMIDASE"/>
    <property type="match status" value="1"/>
</dbReference>
<dbReference type="Pfam" id="PF03069">
    <property type="entry name" value="FmdA_AmdA"/>
    <property type="match status" value="1"/>
</dbReference>
<dbReference type="InterPro" id="IPR004304">
    <property type="entry name" value="FmdA_AmdA"/>
</dbReference>
<sequence>MAHYGANLVVPIDLKKKPWEQKHPLHNRWHPDIPVVAEVKDGQVFRVEMVDFSGGGITSDYSAEDVKHADQSIVSFYLHLLPPHFPFFQLLLQHKAVPIIFLSHFSSKQQFPMFLIGNFNQTLLSS</sequence>
<dbReference type="EMBL" id="JAIQCV010000007">
    <property type="protein sequence ID" value="KAH1082425.1"/>
    <property type="molecule type" value="Genomic_DNA"/>
</dbReference>
<proteinExistence type="predicted"/>
<dbReference type="EMBL" id="JAIQCV010000016">
    <property type="protein sequence ID" value="KAH1030315.1"/>
    <property type="molecule type" value="Genomic_DNA"/>
</dbReference>
<dbReference type="SUPFAM" id="SSF141130">
    <property type="entry name" value="Acetamidase/Formamidase-like"/>
    <property type="match status" value="1"/>
</dbReference>
<evidence type="ECO:0000313" key="3">
    <source>
        <dbReference type="Proteomes" id="UP000828251"/>
    </source>
</evidence>
<dbReference type="AlphaFoldDB" id="A0A9D3VFZ6"/>
<evidence type="ECO:0000313" key="2">
    <source>
        <dbReference type="EMBL" id="KAH1082425.1"/>
    </source>
</evidence>
<accession>A0A9D3VFZ6</accession>
<dbReference type="GO" id="GO:0016811">
    <property type="term" value="F:hydrolase activity, acting on carbon-nitrogen (but not peptide) bonds, in linear amides"/>
    <property type="evidence" value="ECO:0007669"/>
    <property type="project" value="InterPro"/>
</dbReference>
<protein>
    <submittedName>
        <fullName evidence="2">Uncharacterized protein</fullName>
    </submittedName>
</protein>